<comment type="caution">
    <text evidence="1">The sequence shown here is derived from an EMBL/GenBank/DDBJ whole genome shotgun (WGS) entry which is preliminary data.</text>
</comment>
<organism evidence="1 2">
    <name type="scientific">Peronosclerospora sorghi</name>
    <dbReference type="NCBI Taxonomy" id="230839"/>
    <lineage>
        <taxon>Eukaryota</taxon>
        <taxon>Sar</taxon>
        <taxon>Stramenopiles</taxon>
        <taxon>Oomycota</taxon>
        <taxon>Peronosporomycetes</taxon>
        <taxon>Peronosporales</taxon>
        <taxon>Peronosporaceae</taxon>
        <taxon>Peronosclerospora</taxon>
    </lineage>
</organism>
<evidence type="ECO:0000313" key="2">
    <source>
        <dbReference type="Proteomes" id="UP001163321"/>
    </source>
</evidence>
<name>A0ACC0W990_9STRA</name>
<evidence type="ECO:0000313" key="1">
    <source>
        <dbReference type="EMBL" id="KAI9915385.1"/>
    </source>
</evidence>
<sequence length="445" mass="48716">MIPMTITPASPREQAMLSTLPPPPSALPDFFIDNAQGIHNDMRDDDDRTTKKRTTTTPSKLPASAAKASSAARSMAAAARSKLAKGGMKVLSPLSRSSTSSLSASSKEADAPCPRSSPVASAPDPLATVASAAGSLTVGLTSSLSSASASFSSLLFSSQDSGTADVVASREDRAAEETAAFDAAAAAEVLRKVTAQQRMKILEDLVQHRRADWNYLKAMHEGSNYWLNVALLREQQVMHHLGEKQSNRRGAQFFYLGIGLGRLLGESMHSERFAMDCCQLLEELEFYFSSSTVQGMKMMVAPSSSLHEPVDSKNRSEISMDEPFRPTMHKWNQRPVYRRLLTPPIPFQLDYREVLLSLCDILTLIYNKLIEDSSASENVNSFHSILSFDDRIKKLFIDPVKKEFAAVALHVMTEEMKLVRKLYASGAPEHHTASEKMVVPMGASD</sequence>
<accession>A0ACC0W990</accession>
<reference evidence="1 2" key="1">
    <citation type="journal article" date="2022" name="bioRxiv">
        <title>The genome of the oomycete Peronosclerospora sorghi, a cosmopolitan pathogen of maize and sorghum, is inflated with dispersed pseudogenes.</title>
        <authorList>
            <person name="Fletcher K."/>
            <person name="Martin F."/>
            <person name="Isakeit T."/>
            <person name="Cavanaugh K."/>
            <person name="Magill C."/>
            <person name="Michelmore R."/>
        </authorList>
    </citation>
    <scope>NUCLEOTIDE SEQUENCE [LARGE SCALE GENOMIC DNA]</scope>
    <source>
        <strain evidence="1">P6</strain>
    </source>
</reference>
<proteinExistence type="predicted"/>
<gene>
    <name evidence="1" type="ORF">PsorP6_006998</name>
</gene>
<dbReference type="Proteomes" id="UP001163321">
    <property type="component" value="Chromosome 3"/>
</dbReference>
<keyword evidence="2" id="KW-1185">Reference proteome</keyword>
<protein>
    <submittedName>
        <fullName evidence="1">Uncharacterized protein</fullName>
    </submittedName>
</protein>
<dbReference type="EMBL" id="CM047582">
    <property type="protein sequence ID" value="KAI9915385.1"/>
    <property type="molecule type" value="Genomic_DNA"/>
</dbReference>